<dbReference type="FunFam" id="3.40.630.30:FF:000026">
    <property type="entry name" value="Phosphinothricin acetyltransferase"/>
    <property type="match status" value="1"/>
</dbReference>
<dbReference type="Pfam" id="PF00583">
    <property type="entry name" value="Acetyltransf_1"/>
    <property type="match status" value="1"/>
</dbReference>
<dbReference type="PROSITE" id="PS51186">
    <property type="entry name" value="GNAT"/>
    <property type="match status" value="1"/>
</dbReference>
<dbReference type="EMBL" id="FOGD01000001">
    <property type="protein sequence ID" value="SEQ31425.1"/>
    <property type="molecule type" value="Genomic_DNA"/>
</dbReference>
<evidence type="ECO:0000313" key="7">
    <source>
        <dbReference type="Proteomes" id="UP000199766"/>
    </source>
</evidence>
<evidence type="ECO:0000256" key="3">
    <source>
        <dbReference type="ARBA" id="ARBA00050603"/>
    </source>
</evidence>
<accession>A0A1H9F0J8</accession>
<dbReference type="PANTHER" id="PTHR43072">
    <property type="entry name" value="N-ACETYLTRANSFERASE"/>
    <property type="match status" value="1"/>
</dbReference>
<dbReference type="InterPro" id="IPR016181">
    <property type="entry name" value="Acyl_CoA_acyltransferase"/>
</dbReference>
<evidence type="ECO:0000313" key="6">
    <source>
        <dbReference type="EMBL" id="SEQ31425.1"/>
    </source>
</evidence>
<reference evidence="6 7" key="1">
    <citation type="submission" date="2016-10" db="EMBL/GenBank/DDBJ databases">
        <authorList>
            <person name="de Groot N.N."/>
        </authorList>
    </citation>
    <scope>NUCLEOTIDE SEQUENCE [LARGE SCALE GENOMIC DNA]</scope>
    <source>
        <strain evidence="6 7">ATCC 35958</strain>
    </source>
</reference>
<dbReference type="GO" id="GO:0016747">
    <property type="term" value="F:acyltransferase activity, transferring groups other than amino-acyl groups"/>
    <property type="evidence" value="ECO:0007669"/>
    <property type="project" value="InterPro"/>
</dbReference>
<comment type="catalytic activity">
    <reaction evidence="3">
        <text>L-methionine sulfoximine + acetyl-CoA = N-acetyl-L-methionine sulfoximine + CoA + H(+)</text>
        <dbReference type="Rhea" id="RHEA:47660"/>
        <dbReference type="ChEBI" id="CHEBI:15378"/>
        <dbReference type="ChEBI" id="CHEBI:57287"/>
        <dbReference type="ChEBI" id="CHEBI:57288"/>
        <dbReference type="ChEBI" id="CHEBI:87826"/>
        <dbReference type="ChEBI" id="CHEBI:87827"/>
    </reaction>
</comment>
<protein>
    <submittedName>
        <fullName evidence="6">Phosphinothricin acetyltransferase</fullName>
    </submittedName>
</protein>
<keyword evidence="7" id="KW-1185">Reference proteome</keyword>
<sequence>MHIRDATVADISAILEIYNHAVLHTTAIWNEKTVDLANRTAWMAERQKMGYPILVAVDAEQRVLGYASFGDWRAFEGYRHTVEHSVYVHPAAQRGGVGKALMHELIERAQQLHKHVMVAAIEAGNTASIGLHRQLGFTQTGLMQEVGTKFGRWLDLVFMQLLLNTQEHPPT</sequence>
<dbReference type="STRING" id="180197.SAMN02982919_00422"/>
<evidence type="ECO:0000256" key="1">
    <source>
        <dbReference type="ARBA" id="ARBA00022679"/>
    </source>
</evidence>
<dbReference type="RefSeq" id="WP_177172801.1">
    <property type="nucleotide sequence ID" value="NZ_FOGD01000001.1"/>
</dbReference>
<keyword evidence="2" id="KW-0012">Acyltransferase</keyword>
<evidence type="ECO:0000256" key="2">
    <source>
        <dbReference type="ARBA" id="ARBA00023315"/>
    </source>
</evidence>
<keyword evidence="1 6" id="KW-0808">Transferase</keyword>
<dbReference type="PANTHER" id="PTHR43072:SF23">
    <property type="entry name" value="UPF0039 PROTEIN C11D3.02C"/>
    <property type="match status" value="1"/>
</dbReference>
<evidence type="ECO:0000256" key="4">
    <source>
        <dbReference type="ARBA" id="ARBA00051334"/>
    </source>
</evidence>
<dbReference type="CDD" id="cd04301">
    <property type="entry name" value="NAT_SF"/>
    <property type="match status" value="1"/>
</dbReference>
<dbReference type="InterPro" id="IPR000182">
    <property type="entry name" value="GNAT_dom"/>
</dbReference>
<evidence type="ECO:0000259" key="5">
    <source>
        <dbReference type="PROSITE" id="PS51186"/>
    </source>
</evidence>
<dbReference type="AlphaFoldDB" id="A0A1H9F0J8"/>
<feature type="domain" description="N-acetyltransferase" evidence="5">
    <location>
        <begin position="1"/>
        <end position="164"/>
    </location>
</feature>
<comment type="catalytic activity">
    <reaction evidence="4">
        <text>L-methionine sulfone + acetyl-CoA = N-acetyl-L-methionine sulfone + CoA + H(+)</text>
        <dbReference type="Rhea" id="RHEA:47656"/>
        <dbReference type="ChEBI" id="CHEBI:15378"/>
        <dbReference type="ChEBI" id="CHEBI:57287"/>
        <dbReference type="ChEBI" id="CHEBI:57288"/>
        <dbReference type="ChEBI" id="CHEBI:87824"/>
        <dbReference type="ChEBI" id="CHEBI:87825"/>
    </reaction>
</comment>
<proteinExistence type="predicted"/>
<dbReference type="Proteomes" id="UP000199766">
    <property type="component" value="Unassembled WGS sequence"/>
</dbReference>
<organism evidence="6 7">
    <name type="scientific">Giesbergeria anulus</name>
    <dbReference type="NCBI Taxonomy" id="180197"/>
    <lineage>
        <taxon>Bacteria</taxon>
        <taxon>Pseudomonadati</taxon>
        <taxon>Pseudomonadota</taxon>
        <taxon>Betaproteobacteria</taxon>
        <taxon>Burkholderiales</taxon>
        <taxon>Comamonadaceae</taxon>
        <taxon>Giesbergeria</taxon>
    </lineage>
</organism>
<gene>
    <name evidence="6" type="ORF">SAMN02982919_00422</name>
</gene>
<dbReference type="Gene3D" id="3.40.630.30">
    <property type="match status" value="1"/>
</dbReference>
<dbReference type="SUPFAM" id="SSF55729">
    <property type="entry name" value="Acyl-CoA N-acyltransferases (Nat)"/>
    <property type="match status" value="1"/>
</dbReference>
<name>A0A1H9F0J8_9BURK</name>